<comment type="caution">
    <text evidence="2">The sequence shown here is derived from an EMBL/GenBank/DDBJ whole genome shotgun (WGS) entry which is preliminary data.</text>
</comment>
<protein>
    <submittedName>
        <fullName evidence="2">Uncharacterized protein</fullName>
    </submittedName>
</protein>
<sequence>MKRNGQQQAVEQTKGKKGKKKKVLLIVGIVFVAMIIIGMISNSVDPAPPSVKSDDLAGCWKATINGNTVYADFNDTKEKGNEDGSYKQLVTILVMKDGQLLKYEEAGYDIGDKNNDTDTMDEISSSFLVEGTELVKKGKFTEFSDKAFTFKTGKKTYHFKRLSKKSSEYKTTVTNVYKTIFTEQEIQAMQS</sequence>
<proteinExistence type="predicted"/>
<accession>A0A6L5GQD8</accession>
<reference evidence="2" key="1">
    <citation type="journal article" date="2020" name="Appl. Environ. Microbiol.">
        <title>Medium-Chain Fatty Acid Synthesis by 'Candidatus Weimeria bifida' gen. nov., sp. nov., and 'Candidatus Pseudoramibacter fermentans' sp. nov.</title>
        <authorList>
            <person name="Scarborough M.J."/>
            <person name="Myers K.S."/>
            <person name="Donohue T.J."/>
            <person name="Noguera D.R."/>
        </authorList>
    </citation>
    <scope>NUCLEOTIDE SEQUENCE</scope>
    <source>
        <strain evidence="2">EUB1.1</strain>
    </source>
</reference>
<organism evidence="2 3">
    <name type="scientific">Candidatus Pseudoramibacter fermentans</name>
    <dbReference type="NCBI Taxonomy" id="2594427"/>
    <lineage>
        <taxon>Bacteria</taxon>
        <taxon>Bacillati</taxon>
        <taxon>Bacillota</taxon>
        <taxon>Clostridia</taxon>
        <taxon>Eubacteriales</taxon>
        <taxon>Eubacteriaceae</taxon>
        <taxon>Pseudoramibacter</taxon>
    </lineage>
</organism>
<evidence type="ECO:0000313" key="2">
    <source>
        <dbReference type="EMBL" id="MQM72475.1"/>
    </source>
</evidence>
<evidence type="ECO:0000256" key="1">
    <source>
        <dbReference type="SAM" id="Phobius"/>
    </source>
</evidence>
<keyword evidence="1" id="KW-0812">Transmembrane</keyword>
<gene>
    <name evidence="2" type="ORF">FRC53_03420</name>
</gene>
<name>A0A6L5GQD8_9FIRM</name>
<evidence type="ECO:0000313" key="3">
    <source>
        <dbReference type="Proteomes" id="UP000473648"/>
    </source>
</evidence>
<keyword evidence="1" id="KW-1133">Transmembrane helix</keyword>
<keyword evidence="1" id="KW-0472">Membrane</keyword>
<feature type="transmembrane region" description="Helical" evidence="1">
    <location>
        <begin position="23"/>
        <end position="41"/>
    </location>
</feature>
<dbReference type="Proteomes" id="UP000473648">
    <property type="component" value="Unassembled WGS sequence"/>
</dbReference>
<keyword evidence="3" id="KW-1185">Reference proteome</keyword>
<dbReference type="EMBL" id="VOGB01000004">
    <property type="protein sequence ID" value="MQM72475.1"/>
    <property type="molecule type" value="Genomic_DNA"/>
</dbReference>
<dbReference type="AlphaFoldDB" id="A0A6L5GQD8"/>